<evidence type="ECO:0000256" key="1">
    <source>
        <dbReference type="RuleBase" id="RU004227"/>
    </source>
</evidence>
<accession>A0ABW8PX40</accession>
<dbReference type="Pfam" id="PF00308">
    <property type="entry name" value="Bac_DnaA"/>
    <property type="match status" value="1"/>
</dbReference>
<gene>
    <name evidence="4" type="primary">hda</name>
    <name evidence="4" type="ORF">V6U78_07465</name>
</gene>
<dbReference type="PRINTS" id="PR00051">
    <property type="entry name" value="DNAA"/>
</dbReference>
<dbReference type="Gene3D" id="1.10.8.60">
    <property type="match status" value="1"/>
</dbReference>
<dbReference type="PANTHER" id="PTHR30050">
    <property type="entry name" value="CHROMOSOMAL REPLICATION INITIATOR PROTEIN DNAA"/>
    <property type="match status" value="1"/>
</dbReference>
<comment type="similarity">
    <text evidence="1">Belongs to the DnaA family.</text>
</comment>
<dbReference type="Pfam" id="PF22688">
    <property type="entry name" value="Hda_lid"/>
    <property type="match status" value="1"/>
</dbReference>
<evidence type="ECO:0000313" key="4">
    <source>
        <dbReference type="EMBL" id="MFK7160870.1"/>
    </source>
</evidence>
<feature type="domain" description="Chromosomal replication initiator protein DnaA ATPAse" evidence="2">
    <location>
        <begin position="11"/>
        <end position="158"/>
    </location>
</feature>
<evidence type="ECO:0000313" key="5">
    <source>
        <dbReference type="Proteomes" id="UP001621714"/>
    </source>
</evidence>
<evidence type="ECO:0000259" key="3">
    <source>
        <dbReference type="Pfam" id="PF22688"/>
    </source>
</evidence>
<feature type="domain" description="Hda lid" evidence="3">
    <location>
        <begin position="165"/>
        <end position="229"/>
    </location>
</feature>
<comment type="caution">
    <text evidence="4">The sequence shown here is derived from an EMBL/GenBank/DDBJ whole genome shotgun (WGS) entry which is preliminary data.</text>
</comment>
<dbReference type="InterPro" id="IPR055199">
    <property type="entry name" value="Hda_lid"/>
</dbReference>
<keyword evidence="1" id="KW-0235">DNA replication</keyword>
<dbReference type="Gene3D" id="3.40.50.300">
    <property type="entry name" value="P-loop containing nucleotide triphosphate hydrolases"/>
    <property type="match status" value="1"/>
</dbReference>
<dbReference type="RefSeq" id="WP_405339007.1">
    <property type="nucleotide sequence ID" value="NZ_JBANFI010000004.1"/>
</dbReference>
<dbReference type="InterPro" id="IPR017788">
    <property type="entry name" value="Hda"/>
</dbReference>
<evidence type="ECO:0000259" key="2">
    <source>
        <dbReference type="Pfam" id="PF00308"/>
    </source>
</evidence>
<dbReference type="InterPro" id="IPR013317">
    <property type="entry name" value="DnaA_dom"/>
</dbReference>
<dbReference type="SUPFAM" id="SSF52540">
    <property type="entry name" value="P-loop containing nucleoside triphosphate hydrolases"/>
    <property type="match status" value="1"/>
</dbReference>
<dbReference type="EMBL" id="JBANFI010000004">
    <property type="protein sequence ID" value="MFK7160870.1"/>
    <property type="molecule type" value="Genomic_DNA"/>
</dbReference>
<dbReference type="InterPro" id="IPR027417">
    <property type="entry name" value="P-loop_NTPase"/>
</dbReference>
<dbReference type="Proteomes" id="UP001621714">
    <property type="component" value="Unassembled WGS sequence"/>
</dbReference>
<dbReference type="InterPro" id="IPR020591">
    <property type="entry name" value="Chromosome_initiator_DnaA-like"/>
</dbReference>
<dbReference type="PANTHER" id="PTHR30050:SF5">
    <property type="entry name" value="DNAA REGULATORY INACTIVATOR HDA"/>
    <property type="match status" value="1"/>
</dbReference>
<name>A0ABW8PX40_9GAMM</name>
<sequence length="238" mass="26845">MVSQLSLGVNLQDTARFDNFLVGHNAALLAQLEQLVEAKSFQFIYLYGRADAGKTHLLRACEYAAQQRSRPQLYCSLAEQQRHAAFLDQLAQVNQGLVCLDDVHQVLGDPVWEESLFHLFNRLREQGGQLLISADVAPAYLPVKLADLASRLAWGLTYQVQPLEDQAQFDALVLRARQRGLALPDEVARYLLTRSPRRLSGLFALLDVLDEASLKEQRKLTIPFVRSALGWAHHREDD</sequence>
<dbReference type="NCBIfam" id="TIGR03420">
    <property type="entry name" value="DnaA_homol_Hda"/>
    <property type="match status" value="1"/>
</dbReference>
<organism evidence="4 5">
    <name type="scientific">Marinospirillum alkalitolerans</name>
    <dbReference type="NCBI Taxonomy" id="3123374"/>
    <lineage>
        <taxon>Bacteria</taxon>
        <taxon>Pseudomonadati</taxon>
        <taxon>Pseudomonadota</taxon>
        <taxon>Gammaproteobacteria</taxon>
        <taxon>Oceanospirillales</taxon>
        <taxon>Oceanospirillaceae</taxon>
        <taxon>Marinospirillum</taxon>
    </lineage>
</organism>
<keyword evidence="5" id="KW-1185">Reference proteome</keyword>
<protein>
    <submittedName>
        <fullName evidence="4">DnaA regulatory inactivator Hda</fullName>
    </submittedName>
</protein>
<reference evidence="4 5" key="1">
    <citation type="submission" date="2024-02" db="EMBL/GenBank/DDBJ databases">
        <title>Marinospirillum sp. MEB 164 isolated from Lonar lake sediment.</title>
        <authorList>
            <person name="Joshi A."/>
            <person name="Thite S."/>
        </authorList>
    </citation>
    <scope>NUCLEOTIDE SEQUENCE [LARGE SCALE GENOMIC DNA]</scope>
    <source>
        <strain evidence="4 5">MEB164</strain>
    </source>
</reference>
<proteinExistence type="inferred from homology"/>